<dbReference type="InterPro" id="IPR006139">
    <property type="entry name" value="D-isomer_2_OHA_DH_cat_dom"/>
</dbReference>
<dbReference type="SUPFAM" id="SSF51735">
    <property type="entry name" value="NAD(P)-binding Rossmann-fold domains"/>
    <property type="match status" value="1"/>
</dbReference>
<dbReference type="GO" id="GO:0051287">
    <property type="term" value="F:NAD binding"/>
    <property type="evidence" value="ECO:0007669"/>
    <property type="project" value="InterPro"/>
</dbReference>
<dbReference type="SUPFAM" id="SSF52283">
    <property type="entry name" value="Formate/glycerate dehydrogenase catalytic domain-like"/>
    <property type="match status" value="1"/>
</dbReference>
<evidence type="ECO:0000259" key="5">
    <source>
        <dbReference type="Pfam" id="PF00389"/>
    </source>
</evidence>
<comment type="similarity">
    <text evidence="4">Belongs to the D-isomer specific 2-hydroxyacid dehydrogenase family.</text>
</comment>
<organism evidence="7 8">
    <name type="scientific">Achromobacter pulmonis</name>
    <dbReference type="NCBI Taxonomy" id="1389932"/>
    <lineage>
        <taxon>Bacteria</taxon>
        <taxon>Pseudomonadati</taxon>
        <taxon>Pseudomonadota</taxon>
        <taxon>Betaproteobacteria</taxon>
        <taxon>Burkholderiales</taxon>
        <taxon>Alcaligenaceae</taxon>
        <taxon>Achromobacter</taxon>
    </lineage>
</organism>
<evidence type="ECO:0000256" key="2">
    <source>
        <dbReference type="ARBA" id="ARBA00023002"/>
    </source>
</evidence>
<sequence length="320" mass="34054">MTTKHRIIQVGSLAGSPTANQNLAERYDVVELWKYPDRKAALAEHGKGITAVVTSANHGADAELINALPDLKAICSWGVGYETIDIQAAKQRGVQVSNTPDVLTDCVADLAWGLLIAGARRMGQGERFVRAGLWGSGQVHGSIPLGLRVSGKKLGIVGLGRIGEAIARRGAGFDMDIRYHNRRKRDDVPYGYEASLTGLAEWADFLVVATVGGAGTRHLVNREVLEALGPDGIVVNIARGPVIDETALVAALQAGKLGCAALDVFEHEPKVPEALMTSDKAVVLPHIGSATLETRLSMENLVLENLQAFFETGKVVTPAE</sequence>
<dbReference type="EMBL" id="POQS01000002">
    <property type="protein sequence ID" value="PND34120.1"/>
    <property type="molecule type" value="Genomic_DNA"/>
</dbReference>
<keyword evidence="2 4" id="KW-0560">Oxidoreductase</keyword>
<dbReference type="InterPro" id="IPR029752">
    <property type="entry name" value="D-isomer_DH_CS1"/>
</dbReference>
<gene>
    <name evidence="7" type="ORF">C1I89_07710</name>
</gene>
<dbReference type="RefSeq" id="WP_102772194.1">
    <property type="nucleotide sequence ID" value="NZ_POQS01000002.1"/>
</dbReference>
<feature type="domain" description="D-isomer specific 2-hydroxyacid dehydrogenase catalytic" evidence="5">
    <location>
        <begin position="21"/>
        <end position="315"/>
    </location>
</feature>
<proteinExistence type="inferred from homology"/>
<keyword evidence="3" id="KW-0520">NAD</keyword>
<accession>A0A2N8KKY8</accession>
<evidence type="ECO:0000313" key="7">
    <source>
        <dbReference type="EMBL" id="PND34120.1"/>
    </source>
</evidence>
<dbReference type="GO" id="GO:0016618">
    <property type="term" value="F:hydroxypyruvate reductase [NAD(P)H] activity"/>
    <property type="evidence" value="ECO:0007669"/>
    <property type="project" value="TreeGrafter"/>
</dbReference>
<dbReference type="CDD" id="cd12156">
    <property type="entry name" value="HPPR"/>
    <property type="match status" value="1"/>
</dbReference>
<comment type="caution">
    <text evidence="7">The sequence shown here is derived from an EMBL/GenBank/DDBJ whole genome shotgun (WGS) entry which is preliminary data.</text>
</comment>
<dbReference type="Pfam" id="PF02826">
    <property type="entry name" value="2-Hacid_dh_C"/>
    <property type="match status" value="1"/>
</dbReference>
<keyword evidence="1" id="KW-0521">NADP</keyword>
<dbReference type="FunFam" id="3.40.50.720:FF:000213">
    <property type="entry name" value="Putative 2-hydroxyacid dehydrogenase"/>
    <property type="match status" value="1"/>
</dbReference>
<dbReference type="PROSITE" id="PS00065">
    <property type="entry name" value="D_2_HYDROXYACID_DH_1"/>
    <property type="match status" value="1"/>
</dbReference>
<dbReference type="Pfam" id="PF00389">
    <property type="entry name" value="2-Hacid_dh"/>
    <property type="match status" value="1"/>
</dbReference>
<evidence type="ECO:0000256" key="3">
    <source>
        <dbReference type="ARBA" id="ARBA00023027"/>
    </source>
</evidence>
<evidence type="ECO:0000313" key="8">
    <source>
        <dbReference type="Proteomes" id="UP000235994"/>
    </source>
</evidence>
<protein>
    <submittedName>
        <fullName evidence="7">Hydroxyacid dehydrogenase</fullName>
    </submittedName>
</protein>
<dbReference type="PANTHER" id="PTHR10996">
    <property type="entry name" value="2-HYDROXYACID DEHYDROGENASE-RELATED"/>
    <property type="match status" value="1"/>
</dbReference>
<keyword evidence="8" id="KW-1185">Reference proteome</keyword>
<evidence type="ECO:0000256" key="1">
    <source>
        <dbReference type="ARBA" id="ARBA00022857"/>
    </source>
</evidence>
<feature type="domain" description="D-isomer specific 2-hydroxyacid dehydrogenase NAD-binding" evidence="6">
    <location>
        <begin position="113"/>
        <end position="288"/>
    </location>
</feature>
<dbReference type="GO" id="GO:0030267">
    <property type="term" value="F:glyoxylate reductase (NADPH) activity"/>
    <property type="evidence" value="ECO:0007669"/>
    <property type="project" value="TreeGrafter"/>
</dbReference>
<dbReference type="AlphaFoldDB" id="A0A2N8KKY8"/>
<name>A0A2N8KKY8_9BURK</name>
<dbReference type="PANTHER" id="PTHR10996:SF178">
    <property type="entry name" value="2-HYDROXYACID DEHYDROGENASE YGL185C-RELATED"/>
    <property type="match status" value="1"/>
</dbReference>
<evidence type="ECO:0000256" key="4">
    <source>
        <dbReference type="RuleBase" id="RU003719"/>
    </source>
</evidence>
<evidence type="ECO:0000259" key="6">
    <source>
        <dbReference type="Pfam" id="PF02826"/>
    </source>
</evidence>
<dbReference type="InterPro" id="IPR036291">
    <property type="entry name" value="NAD(P)-bd_dom_sf"/>
</dbReference>
<reference evidence="7 8" key="1">
    <citation type="submission" date="2018-01" db="EMBL/GenBank/DDBJ databases">
        <title>The draft genome of an aniline degradation strain ANB-1.</title>
        <authorList>
            <person name="Zhang L."/>
            <person name="Jiang J."/>
        </authorList>
    </citation>
    <scope>NUCLEOTIDE SEQUENCE [LARGE SCALE GENOMIC DNA]</scope>
    <source>
        <strain evidence="7 8">ANB-1</strain>
    </source>
</reference>
<dbReference type="Proteomes" id="UP000235994">
    <property type="component" value="Unassembled WGS sequence"/>
</dbReference>
<dbReference type="GO" id="GO:0005829">
    <property type="term" value="C:cytosol"/>
    <property type="evidence" value="ECO:0007669"/>
    <property type="project" value="TreeGrafter"/>
</dbReference>
<dbReference type="InterPro" id="IPR050223">
    <property type="entry name" value="D-isomer_2-hydroxyacid_DH"/>
</dbReference>
<dbReference type="InterPro" id="IPR006140">
    <property type="entry name" value="D-isomer_DH_NAD-bd"/>
</dbReference>
<dbReference type="Gene3D" id="3.40.50.720">
    <property type="entry name" value="NAD(P)-binding Rossmann-like Domain"/>
    <property type="match status" value="2"/>
</dbReference>